<feature type="domain" description="AB hydrolase-1" evidence="1">
    <location>
        <begin position="31"/>
        <end position="284"/>
    </location>
</feature>
<proteinExistence type="predicted"/>
<sequence>MDVRVPVGLDLHVVGELRTPVGATDTVHLAVPGGYYGRGYWLVRADGPSYADTMVGAGHAVLTVDRLGTGASSRPPSAELRGSAHIDSMHHVVQALRAGEVDGVPYRRVIFVAHSFSIALGLALALRFPGDLDGVILTGGSSQPNLKAYSGIGAHFHPAAQDARFADRGLDSGYMTSIAGTRAGMFLYPGTVDARLVELDEELTEPDAIPDYDVFPGPDEYPNLRVPVLVVLGDRDVLFTGEGATDCSSSASLLAAERVFYGDGVDLTAFAVPETGHSLNLHRTAFQWYEAARDWALRIG</sequence>
<accession>A0A7W7CJJ0</accession>
<dbReference type="InterPro" id="IPR000073">
    <property type="entry name" value="AB_hydrolase_1"/>
</dbReference>
<protein>
    <submittedName>
        <fullName evidence="2">Pimeloyl-ACP methyl ester carboxylesterase</fullName>
    </submittedName>
</protein>
<keyword evidence="3" id="KW-1185">Reference proteome</keyword>
<evidence type="ECO:0000313" key="3">
    <source>
        <dbReference type="Proteomes" id="UP000533598"/>
    </source>
</evidence>
<dbReference type="EMBL" id="JACHMH010000001">
    <property type="protein sequence ID" value="MBB4680614.1"/>
    <property type="molecule type" value="Genomic_DNA"/>
</dbReference>
<dbReference type="GO" id="GO:0003824">
    <property type="term" value="F:catalytic activity"/>
    <property type="evidence" value="ECO:0007669"/>
    <property type="project" value="UniProtKB-ARBA"/>
</dbReference>
<comment type="caution">
    <text evidence="2">The sequence shown here is derived from an EMBL/GenBank/DDBJ whole genome shotgun (WGS) entry which is preliminary data.</text>
</comment>
<name>A0A7W7CJJ0_9PSEU</name>
<dbReference type="AlphaFoldDB" id="A0A7W7CJJ0"/>
<dbReference type="SUPFAM" id="SSF53474">
    <property type="entry name" value="alpha/beta-Hydrolases"/>
    <property type="match status" value="1"/>
</dbReference>
<dbReference type="RefSeq" id="WP_185006553.1">
    <property type="nucleotide sequence ID" value="NZ_BAAAUI010000005.1"/>
</dbReference>
<evidence type="ECO:0000313" key="2">
    <source>
        <dbReference type="EMBL" id="MBB4680614.1"/>
    </source>
</evidence>
<dbReference type="Gene3D" id="3.40.50.1820">
    <property type="entry name" value="alpha/beta hydrolase"/>
    <property type="match status" value="1"/>
</dbReference>
<dbReference type="Proteomes" id="UP000533598">
    <property type="component" value="Unassembled WGS sequence"/>
</dbReference>
<dbReference type="Pfam" id="PF12697">
    <property type="entry name" value="Abhydrolase_6"/>
    <property type="match status" value="1"/>
</dbReference>
<organism evidence="2 3">
    <name type="scientific">Crossiella cryophila</name>
    <dbReference type="NCBI Taxonomy" id="43355"/>
    <lineage>
        <taxon>Bacteria</taxon>
        <taxon>Bacillati</taxon>
        <taxon>Actinomycetota</taxon>
        <taxon>Actinomycetes</taxon>
        <taxon>Pseudonocardiales</taxon>
        <taxon>Pseudonocardiaceae</taxon>
        <taxon>Crossiella</taxon>
    </lineage>
</organism>
<dbReference type="InterPro" id="IPR029058">
    <property type="entry name" value="AB_hydrolase_fold"/>
</dbReference>
<reference evidence="2 3" key="1">
    <citation type="submission" date="2020-08" db="EMBL/GenBank/DDBJ databases">
        <title>Sequencing the genomes of 1000 actinobacteria strains.</title>
        <authorList>
            <person name="Klenk H.-P."/>
        </authorList>
    </citation>
    <scope>NUCLEOTIDE SEQUENCE [LARGE SCALE GENOMIC DNA]</scope>
    <source>
        <strain evidence="2 3">DSM 44230</strain>
    </source>
</reference>
<gene>
    <name evidence="2" type="ORF">HNR67_006732</name>
</gene>
<evidence type="ECO:0000259" key="1">
    <source>
        <dbReference type="Pfam" id="PF12697"/>
    </source>
</evidence>